<proteinExistence type="predicted"/>
<organism evidence="1 2">
    <name type="scientific">Gigaspora margarita</name>
    <dbReference type="NCBI Taxonomy" id="4874"/>
    <lineage>
        <taxon>Eukaryota</taxon>
        <taxon>Fungi</taxon>
        <taxon>Fungi incertae sedis</taxon>
        <taxon>Mucoromycota</taxon>
        <taxon>Glomeromycotina</taxon>
        <taxon>Glomeromycetes</taxon>
        <taxon>Diversisporales</taxon>
        <taxon>Gigasporaceae</taxon>
        <taxon>Gigaspora</taxon>
    </lineage>
</organism>
<evidence type="ECO:0000313" key="2">
    <source>
        <dbReference type="Proteomes" id="UP000789901"/>
    </source>
</evidence>
<keyword evidence="2" id="KW-1185">Reference proteome</keyword>
<reference evidence="1 2" key="1">
    <citation type="submission" date="2021-06" db="EMBL/GenBank/DDBJ databases">
        <authorList>
            <person name="Kallberg Y."/>
            <person name="Tangrot J."/>
            <person name="Rosling A."/>
        </authorList>
    </citation>
    <scope>NUCLEOTIDE SEQUENCE [LARGE SCALE GENOMIC DNA]</scope>
    <source>
        <strain evidence="1 2">120-4 pot B 10/14</strain>
    </source>
</reference>
<feature type="non-terminal residue" evidence="1">
    <location>
        <position position="1"/>
    </location>
</feature>
<feature type="non-terminal residue" evidence="1">
    <location>
        <position position="69"/>
    </location>
</feature>
<dbReference type="EMBL" id="CAJVQB010096168">
    <property type="protein sequence ID" value="CAG8849421.1"/>
    <property type="molecule type" value="Genomic_DNA"/>
</dbReference>
<sequence length="69" mass="7888">KFWDYASRKQVAISLIIRSWSKMMLIFLLLISAKRVLRKEAISENVYSSHIGCSISTKKKEVQSIATKG</sequence>
<accession>A0ABN7X986</accession>
<protein>
    <submittedName>
        <fullName evidence="1">23431_t:CDS:1</fullName>
    </submittedName>
</protein>
<name>A0ABN7X986_GIGMA</name>
<evidence type="ECO:0000313" key="1">
    <source>
        <dbReference type="EMBL" id="CAG8849421.1"/>
    </source>
</evidence>
<dbReference type="Proteomes" id="UP000789901">
    <property type="component" value="Unassembled WGS sequence"/>
</dbReference>
<comment type="caution">
    <text evidence="1">The sequence shown here is derived from an EMBL/GenBank/DDBJ whole genome shotgun (WGS) entry which is preliminary data.</text>
</comment>
<gene>
    <name evidence="1" type="ORF">GMARGA_LOCUS39705</name>
</gene>